<dbReference type="Proteomes" id="UP000008383">
    <property type="component" value="Unassembled WGS sequence"/>
</dbReference>
<reference evidence="4" key="1">
    <citation type="journal article" date="2011" name="Genome Biol.">
        <title>Comparative and functional genomics provide insights into the pathogenicity of dermatophytic fungi.</title>
        <authorList>
            <person name="Burmester A."/>
            <person name="Shelest E."/>
            <person name="Gloeckner G."/>
            <person name="Heddergott C."/>
            <person name="Schindler S."/>
            <person name="Staib P."/>
            <person name="Heidel A."/>
            <person name="Felder M."/>
            <person name="Petzold A."/>
            <person name="Szafranski K."/>
            <person name="Feuermann M."/>
            <person name="Pedruzzi I."/>
            <person name="Priebe S."/>
            <person name="Groth M."/>
            <person name="Winkler R."/>
            <person name="Li W."/>
            <person name="Kniemeyer O."/>
            <person name="Schroeckh V."/>
            <person name="Hertweck C."/>
            <person name="Hube B."/>
            <person name="White T.C."/>
            <person name="Platzer M."/>
            <person name="Guthke R."/>
            <person name="Heitman J."/>
            <person name="Woestemeyer J."/>
            <person name="Zipfel P.F."/>
            <person name="Monod M."/>
            <person name="Brakhage A.A."/>
        </authorList>
    </citation>
    <scope>NUCLEOTIDE SEQUENCE [LARGE SCALE GENOMIC DNA]</scope>
    <source>
        <strain evidence="4">HKI 0517</strain>
    </source>
</reference>
<evidence type="ECO:0000256" key="2">
    <source>
        <dbReference type="SAM" id="Phobius"/>
    </source>
</evidence>
<keyword evidence="2" id="KW-1133">Transmembrane helix</keyword>
<dbReference type="AlphaFoldDB" id="D4DAH7"/>
<name>D4DAH7_TRIVH</name>
<evidence type="ECO:0000313" key="4">
    <source>
        <dbReference type="Proteomes" id="UP000008383"/>
    </source>
</evidence>
<dbReference type="HOGENOM" id="CLU_2308115_0_0_1"/>
<dbReference type="GeneID" id="9578673"/>
<dbReference type="RefSeq" id="XP_003021793.1">
    <property type="nucleotide sequence ID" value="XM_003021747.1"/>
</dbReference>
<protein>
    <submittedName>
        <fullName evidence="3">Uncharacterized protein</fullName>
    </submittedName>
</protein>
<sequence length="100" mass="11155">MVWEACSGQELSVRLPIPAASWSGGRPPSSAGFPSPYLVFRGLRSLSSLSSSFFIVFVLLLLLLAEKLGEKQKKKKKKKQEEKKEEGREEKGQKKTTSRS</sequence>
<feature type="transmembrane region" description="Helical" evidence="2">
    <location>
        <begin position="46"/>
        <end position="65"/>
    </location>
</feature>
<evidence type="ECO:0000256" key="1">
    <source>
        <dbReference type="SAM" id="MobiDB-lite"/>
    </source>
</evidence>
<keyword evidence="2" id="KW-0812">Transmembrane</keyword>
<dbReference type="KEGG" id="tve:TRV_04124"/>
<feature type="region of interest" description="Disordered" evidence="1">
    <location>
        <begin position="70"/>
        <end position="100"/>
    </location>
</feature>
<proteinExistence type="predicted"/>
<gene>
    <name evidence="3" type="ORF">TRV_04124</name>
</gene>
<keyword evidence="2" id="KW-0472">Membrane</keyword>
<organism evidence="3 4">
    <name type="scientific">Trichophyton verrucosum (strain HKI 0517)</name>
    <dbReference type="NCBI Taxonomy" id="663202"/>
    <lineage>
        <taxon>Eukaryota</taxon>
        <taxon>Fungi</taxon>
        <taxon>Dikarya</taxon>
        <taxon>Ascomycota</taxon>
        <taxon>Pezizomycotina</taxon>
        <taxon>Eurotiomycetes</taxon>
        <taxon>Eurotiomycetidae</taxon>
        <taxon>Onygenales</taxon>
        <taxon>Arthrodermataceae</taxon>
        <taxon>Trichophyton</taxon>
    </lineage>
</organism>
<evidence type="ECO:0000313" key="3">
    <source>
        <dbReference type="EMBL" id="EFE41175.1"/>
    </source>
</evidence>
<dbReference type="EMBL" id="ACYE01000208">
    <property type="protein sequence ID" value="EFE41175.1"/>
    <property type="molecule type" value="Genomic_DNA"/>
</dbReference>
<feature type="compositionally biased region" description="Basic and acidic residues" evidence="1">
    <location>
        <begin position="79"/>
        <end position="93"/>
    </location>
</feature>
<keyword evidence="4" id="KW-1185">Reference proteome</keyword>
<comment type="caution">
    <text evidence="3">The sequence shown here is derived from an EMBL/GenBank/DDBJ whole genome shotgun (WGS) entry which is preliminary data.</text>
</comment>
<accession>D4DAH7</accession>